<dbReference type="AlphaFoldDB" id="A0AAF0C9G7"/>
<keyword evidence="2" id="KW-1185">Reference proteome</keyword>
<reference evidence="1 2" key="2">
    <citation type="journal article" date="2022" name="Mar. Drugs">
        <title>Bioassay-Guided Fractionation Leads to the Detection of Cholic Acid Generated by the Rare Thalassomonas sp.</title>
        <authorList>
            <person name="Pheiffer F."/>
            <person name="Schneider Y.K."/>
            <person name="Hansen E.H."/>
            <person name="Andersen J.H."/>
            <person name="Isaksson J."/>
            <person name="Busche T."/>
            <person name="R C."/>
            <person name="Kalinowski J."/>
            <person name="Zyl L.V."/>
            <person name="Trindade M."/>
        </authorList>
    </citation>
    <scope>NUCLEOTIDE SEQUENCE [LARGE SCALE GENOMIC DNA]</scope>
    <source>
        <strain evidence="1 2">XOM25</strain>
    </source>
</reference>
<dbReference type="EMBL" id="CP059733">
    <property type="protein sequence ID" value="WDE04874.1"/>
    <property type="molecule type" value="Genomic_DNA"/>
</dbReference>
<evidence type="ECO:0008006" key="3">
    <source>
        <dbReference type="Google" id="ProtNLM"/>
    </source>
</evidence>
<sequence>MEKAMNESGWTELMASIGFAANMETYQALLASYSEKHRHYHNVSHIQAVLGHLQQSRHLAADYHAIAIALWFHDAVYKVFSATNELDSADWAVKFLAENGASQAFSERVHALIMATVHDAAPSDNDEKLMVDIDLSILGSSPQTYALFESGVRKEYKLVPDFIYKKKRKAILSRFLERESIYSHEHFYQQLEASARANISKAIQNL</sequence>
<reference evidence="1 2" key="1">
    <citation type="journal article" date="2015" name="Genome Announc.">
        <title>Draft Genome Sequences of Marine Isolates of Thalassomonas viridans and Thalassomonas actiniarum.</title>
        <authorList>
            <person name="Olonade I."/>
            <person name="van Zyl L.J."/>
            <person name="Trindade M."/>
        </authorList>
    </citation>
    <scope>NUCLEOTIDE SEQUENCE [LARGE SCALE GENOMIC DNA]</scope>
    <source>
        <strain evidence="1 2">XOM25</strain>
    </source>
</reference>
<dbReference type="InterPro" id="IPR009218">
    <property type="entry name" value="HD_phosphohydro"/>
</dbReference>
<dbReference type="PIRSF" id="PIRSF035170">
    <property type="entry name" value="HD_phosphohydro"/>
    <property type="match status" value="1"/>
</dbReference>
<gene>
    <name evidence="1" type="ORF">SG34_026785</name>
</gene>
<name>A0AAF0C9G7_9GAMM</name>
<accession>A0AAF0C9G7</accession>
<dbReference type="KEGG" id="tvd:SG34_026785"/>
<evidence type="ECO:0000313" key="2">
    <source>
        <dbReference type="Proteomes" id="UP000032352"/>
    </source>
</evidence>
<evidence type="ECO:0000313" key="1">
    <source>
        <dbReference type="EMBL" id="WDE04874.1"/>
    </source>
</evidence>
<dbReference type="PANTHER" id="PTHR21174">
    <property type="match status" value="1"/>
</dbReference>
<dbReference type="Gene3D" id="1.10.472.50">
    <property type="entry name" value="HD-domain/PDEase-like"/>
    <property type="match status" value="1"/>
</dbReference>
<protein>
    <recommendedName>
        <fullName evidence="3">N-methyl-D-aspartate receptor NMDAR2C subunit</fullName>
    </recommendedName>
</protein>
<dbReference type="SUPFAM" id="SSF109604">
    <property type="entry name" value="HD-domain/PDEase-like"/>
    <property type="match status" value="1"/>
</dbReference>
<dbReference type="Proteomes" id="UP000032352">
    <property type="component" value="Chromosome"/>
</dbReference>
<dbReference type="PANTHER" id="PTHR21174:SF0">
    <property type="entry name" value="HD PHOSPHOHYDROLASE FAMILY PROTEIN-RELATED"/>
    <property type="match status" value="1"/>
</dbReference>
<organism evidence="1 2">
    <name type="scientific">Thalassomonas viridans</name>
    <dbReference type="NCBI Taxonomy" id="137584"/>
    <lineage>
        <taxon>Bacteria</taxon>
        <taxon>Pseudomonadati</taxon>
        <taxon>Pseudomonadota</taxon>
        <taxon>Gammaproteobacteria</taxon>
        <taxon>Alteromonadales</taxon>
        <taxon>Colwelliaceae</taxon>
        <taxon>Thalassomonas</taxon>
    </lineage>
</organism>
<proteinExistence type="predicted"/>